<evidence type="ECO:0000313" key="10">
    <source>
        <dbReference type="EMBL" id="SFU10184.1"/>
    </source>
</evidence>
<dbReference type="PANTHER" id="PTHR23359">
    <property type="entry name" value="NUCLEOTIDE KINASE"/>
    <property type="match status" value="1"/>
</dbReference>
<accession>A0A1I6ZV91</accession>
<evidence type="ECO:0000256" key="5">
    <source>
        <dbReference type="HAMAP-Rule" id="MF_00235"/>
    </source>
</evidence>
<feature type="binding site" evidence="5">
    <location>
        <begin position="89"/>
        <end position="92"/>
    </location>
    <ligand>
        <name>AMP</name>
        <dbReference type="ChEBI" id="CHEBI:456215"/>
    </ligand>
</feature>
<sequence>MTKPAVLILLGPPGAGKGTQARMLEGEFGLVQLSTGDLLRAAVAAGTEAGKAAKAVMEAGELVSDDIVINILRDRLAEPDCARGVILDGFPRTTVQAQALDALLAESGQGINAAISLEVDDAAMVTRISGRFTCGDCGEGYHDTFKAPKIAETCDKCGGTGMKRRADDNAETVASRLVAYHEQTAPLIAYYTSKGVLKSIDAMGDIDAIAAELGAIVKQATA</sequence>
<dbReference type="GO" id="GO:0004017">
    <property type="term" value="F:AMP kinase activity"/>
    <property type="evidence" value="ECO:0007669"/>
    <property type="project" value="UniProtKB-UniRule"/>
</dbReference>
<keyword evidence="5" id="KW-0479">Metal-binding</keyword>
<keyword evidence="5" id="KW-0862">Zinc</keyword>
<dbReference type="AlphaFoldDB" id="A0A1I6ZV91"/>
<evidence type="ECO:0000256" key="1">
    <source>
        <dbReference type="ARBA" id="ARBA00022679"/>
    </source>
</evidence>
<comment type="similarity">
    <text evidence="5 6">Belongs to the adenylate kinase family.</text>
</comment>
<dbReference type="GO" id="GO:0005524">
    <property type="term" value="F:ATP binding"/>
    <property type="evidence" value="ECO:0007669"/>
    <property type="project" value="UniProtKB-UniRule"/>
</dbReference>
<feature type="binding site" evidence="5">
    <location>
        <position position="131"/>
    </location>
    <ligand>
        <name>ATP</name>
        <dbReference type="ChEBI" id="CHEBI:30616"/>
    </ligand>
</feature>
<proteinExistence type="inferred from homology"/>
<evidence type="ECO:0000256" key="4">
    <source>
        <dbReference type="ARBA" id="ARBA00022777"/>
    </source>
</evidence>
<name>A0A1I6ZV91_9RHOB</name>
<feature type="binding site" evidence="5">
    <location>
        <position position="137"/>
    </location>
    <ligand>
        <name>Zn(2+)</name>
        <dbReference type="ChEBI" id="CHEBI:29105"/>
        <note>structural</note>
    </ligand>
</feature>
<evidence type="ECO:0000313" key="9">
    <source>
        <dbReference type="EMBL" id="SFT66604.1"/>
    </source>
</evidence>
<protein>
    <recommendedName>
        <fullName evidence="5 7">Adenylate kinase</fullName>
        <shortName evidence="5">AK</shortName>
        <ecNumber evidence="5 7">2.7.4.3</ecNumber>
    </recommendedName>
    <alternativeName>
        <fullName evidence="5">ATP-AMP transphosphorylase</fullName>
    </alternativeName>
    <alternativeName>
        <fullName evidence="5">ATP:AMP phosphotransferase</fullName>
    </alternativeName>
    <alternativeName>
        <fullName evidence="5">Adenylate monophosphate kinase</fullName>
    </alternativeName>
</protein>
<comment type="domain">
    <text evidence="5">Consists of three domains, a large central CORE domain and two small peripheral domains, NMPbind and LID, which undergo movements during catalysis. The LID domain closes over the site of phosphoryl transfer upon ATP binding. Assembling and dissambling the active center during each catalytic cycle provides an effective means to prevent ATP hydrolysis. Some bacteria have evolved a zinc-coordinating structure that stabilizes the LID domain.</text>
</comment>
<evidence type="ECO:0000256" key="7">
    <source>
        <dbReference type="RuleBase" id="RU003331"/>
    </source>
</evidence>
<dbReference type="EC" id="2.7.4.3" evidence="5 7"/>
<dbReference type="Proteomes" id="UP000182466">
    <property type="component" value="Unassembled WGS sequence"/>
</dbReference>
<keyword evidence="4 5" id="KW-0418">Kinase</keyword>
<dbReference type="CDD" id="cd01428">
    <property type="entry name" value="ADK"/>
    <property type="match status" value="1"/>
</dbReference>
<dbReference type="STRING" id="999627.SAMN05216236_1053"/>
<evidence type="ECO:0000256" key="2">
    <source>
        <dbReference type="ARBA" id="ARBA00022727"/>
    </source>
</evidence>
<dbReference type="RefSeq" id="WP_027264102.1">
    <property type="nucleotide sequence ID" value="NZ_FPAW01000007.1"/>
</dbReference>
<keyword evidence="3 5" id="KW-0547">Nucleotide-binding</keyword>
<dbReference type="Gene3D" id="3.40.50.300">
    <property type="entry name" value="P-loop containing nucleotide triphosphate hydrolases"/>
    <property type="match status" value="1"/>
</dbReference>
<dbReference type="InterPro" id="IPR006259">
    <property type="entry name" value="Adenyl_kin_sub"/>
</dbReference>
<dbReference type="GO" id="GO:0005737">
    <property type="term" value="C:cytoplasm"/>
    <property type="evidence" value="ECO:0007669"/>
    <property type="project" value="UniProtKB-SubCell"/>
</dbReference>
<dbReference type="EMBL" id="FPAW01000027">
    <property type="protein sequence ID" value="SFU10184.1"/>
    <property type="molecule type" value="Genomic_DNA"/>
</dbReference>
<keyword evidence="1 5" id="KW-0808">Transferase</keyword>
<comment type="pathway">
    <text evidence="5">Purine metabolism; AMP biosynthesis via salvage pathway; AMP from ADP: step 1/1.</text>
</comment>
<feature type="binding site" evidence="5">
    <location>
        <position position="154"/>
    </location>
    <ligand>
        <name>Zn(2+)</name>
        <dbReference type="ChEBI" id="CHEBI:29105"/>
        <note>structural</note>
    </ligand>
</feature>
<dbReference type="PROSITE" id="PS00113">
    <property type="entry name" value="ADENYLATE_KINASE"/>
    <property type="match status" value="1"/>
</dbReference>
<dbReference type="InterPro" id="IPR000850">
    <property type="entry name" value="Adenylat/UMP-CMP_kin"/>
</dbReference>
<dbReference type="eggNOG" id="COG0563">
    <property type="taxonomic scope" value="Bacteria"/>
</dbReference>
<comment type="function">
    <text evidence="5">Catalyzes the reversible transfer of the terminal phosphate group between ATP and AMP. Plays an important role in cellular energy homeostasis and in adenine nucleotide metabolism.</text>
</comment>
<evidence type="ECO:0000256" key="3">
    <source>
        <dbReference type="ARBA" id="ARBA00022741"/>
    </source>
</evidence>
<dbReference type="NCBIfam" id="NF001380">
    <property type="entry name" value="PRK00279.1-2"/>
    <property type="match status" value="1"/>
</dbReference>
<dbReference type="Pfam" id="PF00406">
    <property type="entry name" value="ADK"/>
    <property type="match status" value="1"/>
</dbReference>
<dbReference type="GO" id="GO:0008270">
    <property type="term" value="F:zinc ion binding"/>
    <property type="evidence" value="ECO:0007669"/>
    <property type="project" value="UniProtKB-UniRule"/>
</dbReference>
<comment type="caution">
    <text evidence="5">Lacks conserved residue(s) required for the propagation of feature annotation.</text>
</comment>
<feature type="binding site" evidence="5">
    <location>
        <position position="96"/>
    </location>
    <ligand>
        <name>AMP</name>
        <dbReference type="ChEBI" id="CHEBI:456215"/>
    </ligand>
</feature>
<feature type="binding site" evidence="5">
    <location>
        <begin position="14"/>
        <end position="19"/>
    </location>
    <ligand>
        <name>ATP</name>
        <dbReference type="ChEBI" id="CHEBI:30616"/>
    </ligand>
</feature>
<keyword evidence="5" id="KW-0963">Cytoplasm</keyword>
<reference evidence="9 11" key="1">
    <citation type="submission" date="2016-10" db="EMBL/GenBank/DDBJ databases">
        <authorList>
            <person name="de Groot N.N."/>
        </authorList>
    </citation>
    <scope>NUCLEOTIDE SEQUENCE [LARGE SCALE GENOMIC DNA]</scope>
    <source>
        <strain evidence="9 11">CGMCC 1.10959</strain>
    </source>
</reference>
<keyword evidence="11" id="KW-1185">Reference proteome</keyword>
<feature type="domain" description="Adenylate kinase active site lid" evidence="8">
    <location>
        <begin position="131"/>
        <end position="167"/>
    </location>
</feature>
<dbReference type="EMBL" id="FPAW01000005">
    <property type="protein sequence ID" value="SFT66604.1"/>
    <property type="molecule type" value="Genomic_DNA"/>
</dbReference>
<dbReference type="UniPathway" id="UPA00588">
    <property type="reaction ID" value="UER00649"/>
</dbReference>
<dbReference type="NCBIfam" id="NF011105">
    <property type="entry name" value="PRK14532.1"/>
    <property type="match status" value="1"/>
</dbReference>
<dbReference type="InterPro" id="IPR033690">
    <property type="entry name" value="Adenylat_kinase_CS"/>
</dbReference>
<evidence type="ECO:0000256" key="6">
    <source>
        <dbReference type="RuleBase" id="RU003330"/>
    </source>
</evidence>
<feature type="binding site" evidence="5">
    <location>
        <position position="157"/>
    </location>
    <ligand>
        <name>Zn(2+)</name>
        <dbReference type="ChEBI" id="CHEBI:29105"/>
        <note>structural</note>
    </ligand>
</feature>
<comment type="subcellular location">
    <subcellularLocation>
        <location evidence="5 7">Cytoplasm</location>
    </subcellularLocation>
</comment>
<feature type="binding site" evidence="5">
    <location>
        <position position="176"/>
    </location>
    <ligand>
        <name>AMP</name>
        <dbReference type="ChEBI" id="CHEBI:456215"/>
    </ligand>
</feature>
<keyword evidence="2 5" id="KW-0545">Nucleotide biosynthesis</keyword>
<dbReference type="OrthoDB" id="9805030at2"/>
<dbReference type="NCBIfam" id="NF011100">
    <property type="entry name" value="PRK14527.1"/>
    <property type="match status" value="1"/>
</dbReference>
<organism evidence="9 11">
    <name type="scientific">Sedimentitalea nanhaiensis</name>
    <dbReference type="NCBI Taxonomy" id="999627"/>
    <lineage>
        <taxon>Bacteria</taxon>
        <taxon>Pseudomonadati</taxon>
        <taxon>Pseudomonadota</taxon>
        <taxon>Alphaproteobacteria</taxon>
        <taxon>Rhodobacterales</taxon>
        <taxon>Paracoccaceae</taxon>
        <taxon>Sedimentitalea</taxon>
    </lineage>
</organism>
<dbReference type="PRINTS" id="PR00094">
    <property type="entry name" value="ADENYLTKNASE"/>
</dbReference>
<dbReference type="NCBIfam" id="NF001381">
    <property type="entry name" value="PRK00279.1-3"/>
    <property type="match status" value="1"/>
</dbReference>
<dbReference type="InterPro" id="IPR027417">
    <property type="entry name" value="P-loop_NTPase"/>
</dbReference>
<feature type="binding site" evidence="5">
    <location>
        <position position="165"/>
    </location>
    <ligand>
        <name>AMP</name>
        <dbReference type="ChEBI" id="CHEBI:456215"/>
    </ligand>
</feature>
<comment type="subunit">
    <text evidence="5 7">Monomer.</text>
</comment>
<feature type="binding site" evidence="5">
    <location>
        <position position="134"/>
    </location>
    <ligand>
        <name>Zn(2+)</name>
        <dbReference type="ChEBI" id="CHEBI:29105"/>
        <note>structural</note>
    </ligand>
</feature>
<evidence type="ECO:0000313" key="11">
    <source>
        <dbReference type="Proteomes" id="UP000182466"/>
    </source>
</evidence>
<feature type="binding site" evidence="5">
    <location>
        <begin position="61"/>
        <end position="63"/>
    </location>
    <ligand>
        <name>AMP</name>
        <dbReference type="ChEBI" id="CHEBI:456215"/>
    </ligand>
</feature>
<feature type="region of interest" description="NMP" evidence="5">
    <location>
        <begin position="34"/>
        <end position="63"/>
    </location>
</feature>
<dbReference type="Pfam" id="PF05191">
    <property type="entry name" value="ADK_lid"/>
    <property type="match status" value="1"/>
</dbReference>
<feature type="binding site" evidence="5">
    <location>
        <position position="204"/>
    </location>
    <ligand>
        <name>ATP</name>
        <dbReference type="ChEBI" id="CHEBI:30616"/>
    </ligand>
</feature>
<evidence type="ECO:0000259" key="8">
    <source>
        <dbReference type="Pfam" id="PF05191"/>
    </source>
</evidence>
<dbReference type="GO" id="GO:0044209">
    <property type="term" value="P:AMP salvage"/>
    <property type="evidence" value="ECO:0007669"/>
    <property type="project" value="UniProtKB-UniRule"/>
</dbReference>
<dbReference type="HAMAP" id="MF_00235">
    <property type="entry name" value="Adenylate_kinase_Adk"/>
    <property type="match status" value="1"/>
</dbReference>
<dbReference type="NCBIfam" id="TIGR01351">
    <property type="entry name" value="adk"/>
    <property type="match status" value="1"/>
</dbReference>
<feature type="binding site" evidence="5">
    <location>
        <position position="35"/>
    </location>
    <ligand>
        <name>AMP</name>
        <dbReference type="ChEBI" id="CHEBI:456215"/>
    </ligand>
</feature>
<comment type="catalytic activity">
    <reaction evidence="5 7">
        <text>AMP + ATP = 2 ADP</text>
        <dbReference type="Rhea" id="RHEA:12973"/>
        <dbReference type="ChEBI" id="CHEBI:30616"/>
        <dbReference type="ChEBI" id="CHEBI:456215"/>
        <dbReference type="ChEBI" id="CHEBI:456216"/>
        <dbReference type="EC" id="2.7.4.3"/>
    </reaction>
</comment>
<dbReference type="InterPro" id="IPR007862">
    <property type="entry name" value="Adenylate_kinase_lid-dom"/>
</dbReference>
<dbReference type="FunFam" id="3.40.50.300:FF:000106">
    <property type="entry name" value="Adenylate kinase mitochondrial"/>
    <property type="match status" value="1"/>
</dbReference>
<dbReference type="SUPFAM" id="SSF52540">
    <property type="entry name" value="P-loop containing nucleoside triphosphate hydrolases"/>
    <property type="match status" value="1"/>
</dbReference>
<keyword evidence="5 7" id="KW-0067">ATP-binding</keyword>
<gene>
    <name evidence="5" type="primary">adk</name>
    <name evidence="9" type="ORF">SAMN05216236_1053</name>
    <name evidence="10" type="ORF">SAMN05216236_1271</name>
</gene>
<feature type="binding site" evidence="5">
    <location>
        <position position="40"/>
    </location>
    <ligand>
        <name>AMP</name>
        <dbReference type="ChEBI" id="CHEBI:456215"/>
    </ligand>
</feature>